<proteinExistence type="predicted"/>
<protein>
    <submittedName>
        <fullName evidence="1">Uncharacterized protein</fullName>
    </submittedName>
</protein>
<dbReference type="PANTHER" id="PTHR36704:SF1">
    <property type="entry name" value="OS06G0239700 PROTEIN"/>
    <property type="match status" value="1"/>
</dbReference>
<reference evidence="1 2" key="1">
    <citation type="journal article" date="2022" name="Nat. Plants">
        <title>Genomes of leafy and leafless Platanthera orchids illuminate the evolution of mycoheterotrophy.</title>
        <authorList>
            <person name="Li M.H."/>
            <person name="Liu K.W."/>
            <person name="Li Z."/>
            <person name="Lu H.C."/>
            <person name="Ye Q.L."/>
            <person name="Zhang D."/>
            <person name="Wang J.Y."/>
            <person name="Li Y.F."/>
            <person name="Zhong Z.M."/>
            <person name="Liu X."/>
            <person name="Yu X."/>
            <person name="Liu D.K."/>
            <person name="Tu X.D."/>
            <person name="Liu B."/>
            <person name="Hao Y."/>
            <person name="Liao X.Y."/>
            <person name="Jiang Y.T."/>
            <person name="Sun W.H."/>
            <person name="Chen J."/>
            <person name="Chen Y.Q."/>
            <person name="Ai Y."/>
            <person name="Zhai J.W."/>
            <person name="Wu S.S."/>
            <person name="Zhou Z."/>
            <person name="Hsiao Y.Y."/>
            <person name="Wu W.L."/>
            <person name="Chen Y.Y."/>
            <person name="Lin Y.F."/>
            <person name="Hsu J.L."/>
            <person name="Li C.Y."/>
            <person name="Wang Z.W."/>
            <person name="Zhao X."/>
            <person name="Zhong W.Y."/>
            <person name="Ma X.K."/>
            <person name="Ma L."/>
            <person name="Huang J."/>
            <person name="Chen G.Z."/>
            <person name="Huang M.Z."/>
            <person name="Huang L."/>
            <person name="Peng D.H."/>
            <person name="Luo Y.B."/>
            <person name="Zou S.Q."/>
            <person name="Chen S.P."/>
            <person name="Lan S."/>
            <person name="Tsai W.C."/>
            <person name="Van de Peer Y."/>
            <person name="Liu Z.J."/>
        </authorList>
    </citation>
    <scope>NUCLEOTIDE SEQUENCE [LARGE SCALE GENOMIC DNA]</scope>
    <source>
        <strain evidence="1">Lor287</strain>
    </source>
</reference>
<keyword evidence="2" id="KW-1185">Reference proteome</keyword>
<accession>A0AAP0FV94</accession>
<dbReference type="AlphaFoldDB" id="A0AAP0FV94"/>
<comment type="caution">
    <text evidence="1">The sequence shown here is derived from an EMBL/GenBank/DDBJ whole genome shotgun (WGS) entry which is preliminary data.</text>
</comment>
<sequence>MSFLAGRSAAMEGSFFLQESKLAAGRLSEKLSPSTSGEAAANSSTSIVEEPADVLPEILRHTIPIRVNAETAADRSLSTASKWLLKNPYPSPASTLSADALNPLRAYASIPQATFGPKRWELLNEQPSFSASTANELRRDRHPPISPEKLKALTTGYSQIGKAFAVATMIVFGGATALVVYTAHRLQIENTDHIRSKGRDLIQPRVEVIREQLIPLRFWVEHISKKWHVEGESRVKEKPVIRELSKVFSSSSKF</sequence>
<name>A0AAP0FV94_9ASPA</name>
<evidence type="ECO:0000313" key="1">
    <source>
        <dbReference type="EMBL" id="KAK8918255.1"/>
    </source>
</evidence>
<organism evidence="1 2">
    <name type="scientific">Platanthera zijinensis</name>
    <dbReference type="NCBI Taxonomy" id="2320716"/>
    <lineage>
        <taxon>Eukaryota</taxon>
        <taxon>Viridiplantae</taxon>
        <taxon>Streptophyta</taxon>
        <taxon>Embryophyta</taxon>
        <taxon>Tracheophyta</taxon>
        <taxon>Spermatophyta</taxon>
        <taxon>Magnoliopsida</taxon>
        <taxon>Liliopsida</taxon>
        <taxon>Asparagales</taxon>
        <taxon>Orchidaceae</taxon>
        <taxon>Orchidoideae</taxon>
        <taxon>Orchideae</taxon>
        <taxon>Orchidinae</taxon>
        <taxon>Platanthera</taxon>
    </lineage>
</organism>
<dbReference type="EMBL" id="JBBWWQ010000019">
    <property type="protein sequence ID" value="KAK8918255.1"/>
    <property type="molecule type" value="Genomic_DNA"/>
</dbReference>
<evidence type="ECO:0000313" key="2">
    <source>
        <dbReference type="Proteomes" id="UP001418222"/>
    </source>
</evidence>
<dbReference type="Proteomes" id="UP001418222">
    <property type="component" value="Unassembled WGS sequence"/>
</dbReference>
<gene>
    <name evidence="1" type="ORF">KSP39_PZI021113</name>
</gene>
<dbReference type="PANTHER" id="PTHR36704">
    <property type="entry name" value="PROTEIN, PUTATIVE-RELATED"/>
    <property type="match status" value="1"/>
</dbReference>